<sequence>MITEIPVPHIAGADLHFCTASSTGSNWEEMAQGRSDGFSCREASRLPPRELGINSVRLLSEERIKLVVDGAHAVITPPRPKDWSAWPSSAVELGRRTNAPKEPGMNSLETPSLALGQCRASVDAPTEVSK</sequence>
<reference evidence="1" key="1">
    <citation type="submission" date="2019-08" db="EMBL/GenBank/DDBJ databases">
        <authorList>
            <person name="Kucharzyk K."/>
            <person name="Murdoch R.W."/>
            <person name="Higgins S."/>
            <person name="Loffler F."/>
        </authorList>
    </citation>
    <scope>NUCLEOTIDE SEQUENCE</scope>
</reference>
<gene>
    <name evidence="1" type="ORF">SDC9_150476</name>
</gene>
<dbReference type="EMBL" id="VSSQ01049178">
    <property type="protein sequence ID" value="MPN03249.1"/>
    <property type="molecule type" value="Genomic_DNA"/>
</dbReference>
<dbReference type="AlphaFoldDB" id="A0A645EQ19"/>
<organism evidence="1">
    <name type="scientific">bioreactor metagenome</name>
    <dbReference type="NCBI Taxonomy" id="1076179"/>
    <lineage>
        <taxon>unclassified sequences</taxon>
        <taxon>metagenomes</taxon>
        <taxon>ecological metagenomes</taxon>
    </lineage>
</organism>
<name>A0A645EQ19_9ZZZZ</name>
<comment type="caution">
    <text evidence="1">The sequence shown here is derived from an EMBL/GenBank/DDBJ whole genome shotgun (WGS) entry which is preliminary data.</text>
</comment>
<proteinExistence type="predicted"/>
<evidence type="ECO:0000313" key="1">
    <source>
        <dbReference type="EMBL" id="MPN03249.1"/>
    </source>
</evidence>
<accession>A0A645EQ19</accession>
<protein>
    <submittedName>
        <fullName evidence="1">Uncharacterized protein</fullName>
    </submittedName>
</protein>